<dbReference type="SUPFAM" id="SSF47473">
    <property type="entry name" value="EF-hand"/>
    <property type="match status" value="1"/>
</dbReference>
<name>A0A0C3FJS0_PILCF</name>
<evidence type="ECO:0000313" key="3">
    <source>
        <dbReference type="EMBL" id="KIM79721.1"/>
    </source>
</evidence>
<dbReference type="EMBL" id="KN833008">
    <property type="protein sequence ID" value="KIM79721.1"/>
    <property type="molecule type" value="Genomic_DNA"/>
</dbReference>
<feature type="compositionally biased region" description="Low complexity" evidence="1">
    <location>
        <begin position="288"/>
        <end position="335"/>
    </location>
</feature>
<feature type="compositionally biased region" description="Polar residues" evidence="1">
    <location>
        <begin position="42"/>
        <end position="51"/>
    </location>
</feature>
<feature type="region of interest" description="Disordered" evidence="1">
    <location>
        <begin position="15"/>
        <end position="161"/>
    </location>
</feature>
<sequence>MPSVSLQERIQAFENLAAGSPRQNGAYHPPDSPSILEEPISPQASSFTTIVPFTPPHSLPGSPSSSSPPDLGRKTSLIDLKDWVVADGPSSQPPRQNGKHTNGWPTTSDNSPGKLRAWNGHPSANSSPPLINLELPPKPKSVKAPPLPPRKPSYPSLKTVNHNALRPPVRSDSLTVEQHTYPPLSDGSRIGPGHAPASSISSFHSVSLSSDGGMMDNDGPVDKIHISTFPMDRHYSGESGDTNSLDESFENVSSACAVSPTTASALAFNWGEAMNKAKQLSPPKLPQRPSSKSPSPGTGSTPLPRSVPASPQLASRSISLSSSSSTTTTTTATRRVPPPPPPSISHAYPRFTSRSSRASLASTSASDRSSILSNATTTSRTSTSTRASTQATSKLSRPTPVPAAAKKRYEAVFVSNIIHRRNAEKIAAKKKAAMLAPPGTRKSRAAAGWRGLSVDLITNPDDHPVLSSKEKEDAEEDKEVDIEVGPEERMDAFTVQLIWSASKLEKEKLKTIWNGCDAAGRGSLDRDAFVKGMWRIDEELRRAQFTRQTSRIRPPPPTKLANPRLILR</sequence>
<dbReference type="HOGENOM" id="CLU_024941_0_0_1"/>
<feature type="compositionally biased region" description="Low complexity" evidence="1">
    <location>
        <begin position="59"/>
        <end position="69"/>
    </location>
</feature>
<feature type="region of interest" description="Disordered" evidence="1">
    <location>
        <begin position="547"/>
        <end position="568"/>
    </location>
</feature>
<feature type="domain" description="EH" evidence="2">
    <location>
        <begin position="495"/>
        <end position="533"/>
    </location>
</feature>
<dbReference type="Gene3D" id="1.10.238.10">
    <property type="entry name" value="EF-hand"/>
    <property type="match status" value="1"/>
</dbReference>
<dbReference type="Proteomes" id="UP000054166">
    <property type="component" value="Unassembled WGS sequence"/>
</dbReference>
<accession>A0A0C3FJS0</accession>
<feature type="region of interest" description="Disordered" evidence="1">
    <location>
        <begin position="277"/>
        <end position="402"/>
    </location>
</feature>
<feature type="compositionally biased region" description="Polar residues" evidence="1">
    <location>
        <begin position="89"/>
        <end position="111"/>
    </location>
</feature>
<proteinExistence type="predicted"/>
<reference evidence="3 4" key="1">
    <citation type="submission" date="2014-04" db="EMBL/GenBank/DDBJ databases">
        <authorList>
            <consortium name="DOE Joint Genome Institute"/>
            <person name="Kuo A."/>
            <person name="Tarkka M."/>
            <person name="Buscot F."/>
            <person name="Kohler A."/>
            <person name="Nagy L.G."/>
            <person name="Floudas D."/>
            <person name="Copeland A."/>
            <person name="Barry K.W."/>
            <person name="Cichocki N."/>
            <person name="Veneault-Fourrey C."/>
            <person name="LaButti K."/>
            <person name="Lindquist E.A."/>
            <person name="Lipzen A."/>
            <person name="Lundell T."/>
            <person name="Morin E."/>
            <person name="Murat C."/>
            <person name="Sun H."/>
            <person name="Tunlid A."/>
            <person name="Henrissat B."/>
            <person name="Grigoriev I.V."/>
            <person name="Hibbett D.S."/>
            <person name="Martin F."/>
            <person name="Nordberg H.P."/>
            <person name="Cantor M.N."/>
            <person name="Hua S.X."/>
        </authorList>
    </citation>
    <scope>NUCLEOTIDE SEQUENCE [LARGE SCALE GENOMIC DNA]</scope>
    <source>
        <strain evidence="3 4">F 1598</strain>
    </source>
</reference>
<dbReference type="InParanoid" id="A0A0C3FJS0"/>
<feature type="compositionally biased region" description="Basic and acidic residues" evidence="1">
    <location>
        <begin position="460"/>
        <end position="472"/>
    </location>
</feature>
<gene>
    <name evidence="3" type="ORF">PILCRDRAFT_554042</name>
</gene>
<dbReference type="STRING" id="765440.A0A0C3FJS0"/>
<evidence type="ECO:0000259" key="2">
    <source>
        <dbReference type="Pfam" id="PF12763"/>
    </source>
</evidence>
<organism evidence="3 4">
    <name type="scientific">Piloderma croceum (strain F 1598)</name>
    <dbReference type="NCBI Taxonomy" id="765440"/>
    <lineage>
        <taxon>Eukaryota</taxon>
        <taxon>Fungi</taxon>
        <taxon>Dikarya</taxon>
        <taxon>Basidiomycota</taxon>
        <taxon>Agaricomycotina</taxon>
        <taxon>Agaricomycetes</taxon>
        <taxon>Agaricomycetidae</taxon>
        <taxon>Atheliales</taxon>
        <taxon>Atheliaceae</taxon>
        <taxon>Piloderma</taxon>
    </lineage>
</organism>
<dbReference type="InterPro" id="IPR000261">
    <property type="entry name" value="EH_dom"/>
</dbReference>
<protein>
    <recommendedName>
        <fullName evidence="2">EH domain-containing protein</fullName>
    </recommendedName>
</protein>
<feature type="region of interest" description="Disordered" evidence="1">
    <location>
        <begin position="174"/>
        <end position="198"/>
    </location>
</feature>
<feature type="region of interest" description="Disordered" evidence="1">
    <location>
        <begin position="460"/>
        <end position="480"/>
    </location>
</feature>
<reference evidence="4" key="2">
    <citation type="submission" date="2015-01" db="EMBL/GenBank/DDBJ databases">
        <title>Evolutionary Origins and Diversification of the Mycorrhizal Mutualists.</title>
        <authorList>
            <consortium name="DOE Joint Genome Institute"/>
            <consortium name="Mycorrhizal Genomics Consortium"/>
            <person name="Kohler A."/>
            <person name="Kuo A."/>
            <person name="Nagy L.G."/>
            <person name="Floudas D."/>
            <person name="Copeland A."/>
            <person name="Barry K.W."/>
            <person name="Cichocki N."/>
            <person name="Veneault-Fourrey C."/>
            <person name="LaButti K."/>
            <person name="Lindquist E.A."/>
            <person name="Lipzen A."/>
            <person name="Lundell T."/>
            <person name="Morin E."/>
            <person name="Murat C."/>
            <person name="Riley R."/>
            <person name="Ohm R."/>
            <person name="Sun H."/>
            <person name="Tunlid A."/>
            <person name="Henrissat B."/>
            <person name="Grigoriev I.V."/>
            <person name="Hibbett D.S."/>
            <person name="Martin F."/>
        </authorList>
    </citation>
    <scope>NUCLEOTIDE SEQUENCE [LARGE SCALE GENOMIC DNA]</scope>
    <source>
        <strain evidence="4">F 1598</strain>
    </source>
</reference>
<dbReference type="AlphaFoldDB" id="A0A0C3FJS0"/>
<dbReference type="Pfam" id="PF12763">
    <property type="entry name" value="EH"/>
    <property type="match status" value="1"/>
</dbReference>
<evidence type="ECO:0000313" key="4">
    <source>
        <dbReference type="Proteomes" id="UP000054166"/>
    </source>
</evidence>
<evidence type="ECO:0000256" key="1">
    <source>
        <dbReference type="SAM" id="MobiDB-lite"/>
    </source>
</evidence>
<feature type="compositionally biased region" description="Low complexity" evidence="1">
    <location>
        <begin position="352"/>
        <end position="393"/>
    </location>
</feature>
<dbReference type="InterPro" id="IPR011992">
    <property type="entry name" value="EF-hand-dom_pair"/>
</dbReference>
<keyword evidence="4" id="KW-1185">Reference proteome</keyword>
<dbReference type="OrthoDB" id="10045710at2759"/>